<evidence type="ECO:0000256" key="1">
    <source>
        <dbReference type="SAM" id="Phobius"/>
    </source>
</evidence>
<dbReference type="Proteomes" id="UP000220904">
    <property type="component" value="Unassembled WGS sequence"/>
</dbReference>
<dbReference type="EMBL" id="NOUV01000017">
    <property type="protein sequence ID" value="PDX86076.1"/>
    <property type="molecule type" value="Genomic_DNA"/>
</dbReference>
<dbReference type="OrthoDB" id="9899835at2"/>
<sequence length="55" mass="6006">MLLSIRGIVTVLVLAALFTLAVIWISKHDGWEGKGCGGNCSACHERCNHPEKKNQ</sequence>
<proteinExistence type="predicted"/>
<accession>A0A2A7B3X1</accession>
<comment type="caution">
    <text evidence="2">The sequence shown here is derived from an EMBL/GenBank/DDBJ whole genome shotgun (WGS) entry which is preliminary data.</text>
</comment>
<evidence type="ECO:0000313" key="2">
    <source>
        <dbReference type="EMBL" id="PDX86076.1"/>
    </source>
</evidence>
<keyword evidence="1" id="KW-0812">Transmembrane</keyword>
<dbReference type="AlphaFoldDB" id="A0A2A7B3X1"/>
<keyword evidence="1" id="KW-0472">Membrane</keyword>
<feature type="transmembrane region" description="Helical" evidence="1">
    <location>
        <begin position="7"/>
        <end position="25"/>
    </location>
</feature>
<reference evidence="2 3" key="1">
    <citation type="journal article" date="2017" name="Front. Microbiol.">
        <title>New Insights into the Diversity of the Genus Faecalibacterium.</title>
        <authorList>
            <person name="Benevides L."/>
            <person name="Burman S."/>
            <person name="Martin R."/>
            <person name="Robert V."/>
            <person name="Thomas M."/>
            <person name="Miquel S."/>
            <person name="Chain F."/>
            <person name="Sokol H."/>
            <person name="Bermudez-Humaran L.G."/>
            <person name="Morrison M."/>
            <person name="Langella P."/>
            <person name="Azevedo V.A."/>
            <person name="Chatel J.M."/>
            <person name="Soares S."/>
        </authorList>
    </citation>
    <scope>NUCLEOTIDE SEQUENCE [LARGE SCALE GENOMIC DNA]</scope>
    <source>
        <strain evidence="2 3">AHMP21</strain>
    </source>
</reference>
<protein>
    <submittedName>
        <fullName evidence="2">FeoB-associated Cys-rich membrane protein</fullName>
    </submittedName>
</protein>
<name>A0A2A7B3X1_9FIRM</name>
<dbReference type="RefSeq" id="WP_097793070.1">
    <property type="nucleotide sequence ID" value="NZ_CP065377.1"/>
</dbReference>
<keyword evidence="1" id="KW-1133">Transmembrane helix</keyword>
<gene>
    <name evidence="2" type="ORF">CHR60_11045</name>
</gene>
<organism evidence="2 3">
    <name type="scientific">Faecalibacterium prausnitzii</name>
    <dbReference type="NCBI Taxonomy" id="853"/>
    <lineage>
        <taxon>Bacteria</taxon>
        <taxon>Bacillati</taxon>
        <taxon>Bacillota</taxon>
        <taxon>Clostridia</taxon>
        <taxon>Eubacteriales</taxon>
        <taxon>Oscillospiraceae</taxon>
        <taxon>Faecalibacterium</taxon>
    </lineage>
</organism>
<evidence type="ECO:0000313" key="3">
    <source>
        <dbReference type="Proteomes" id="UP000220904"/>
    </source>
</evidence>